<sequence length="134" mass="15384">MKKVDPKTLEKFAKEKNIDKNKVEKIAEGYKGKSEDELIDELVKIGKNLKGKDEVVSKFKNFLDPEQQEKLDTIMNKITNAEVQEKVKKNTKKTKSINKNNNTQIEESTPTTKKKVKKVKRVKKSSSRDSSSEN</sequence>
<evidence type="ECO:0000256" key="1">
    <source>
        <dbReference type="SAM" id="MobiDB-lite"/>
    </source>
</evidence>
<name>A0ABZ2EYY1_9FIRM</name>
<dbReference type="EMBL" id="CP117523">
    <property type="protein sequence ID" value="WWD84942.1"/>
    <property type="molecule type" value="Genomic_DNA"/>
</dbReference>
<evidence type="ECO:0000313" key="3">
    <source>
        <dbReference type="Proteomes" id="UP001348492"/>
    </source>
</evidence>
<accession>A0ABZ2EYY1</accession>
<protein>
    <submittedName>
        <fullName evidence="2">Uncharacterized protein</fullName>
    </submittedName>
</protein>
<dbReference type="Proteomes" id="UP001348492">
    <property type="component" value="Chromosome"/>
</dbReference>
<dbReference type="RefSeq" id="WP_018591589.1">
    <property type="nucleotide sequence ID" value="NZ_CP117523.1"/>
</dbReference>
<gene>
    <name evidence="2" type="ORF">TEGL_33880</name>
</gene>
<organism evidence="2 3">
    <name type="scientific">Terrisporobacter glycolicus ATCC 14880 = DSM 1288</name>
    <dbReference type="NCBI Taxonomy" id="1121315"/>
    <lineage>
        <taxon>Bacteria</taxon>
        <taxon>Bacillati</taxon>
        <taxon>Bacillota</taxon>
        <taxon>Clostridia</taxon>
        <taxon>Peptostreptococcales</taxon>
        <taxon>Peptostreptococcaceae</taxon>
        <taxon>Terrisporobacter</taxon>
    </lineage>
</organism>
<keyword evidence="3" id="KW-1185">Reference proteome</keyword>
<proteinExistence type="predicted"/>
<feature type="compositionally biased region" description="Basic residues" evidence="1">
    <location>
        <begin position="112"/>
        <end position="125"/>
    </location>
</feature>
<evidence type="ECO:0000313" key="2">
    <source>
        <dbReference type="EMBL" id="WWD84942.1"/>
    </source>
</evidence>
<feature type="region of interest" description="Disordered" evidence="1">
    <location>
        <begin position="88"/>
        <end position="134"/>
    </location>
</feature>
<reference evidence="2 3" key="1">
    <citation type="journal article" date="2023" name="PLoS ONE">
        <title>Genome-based metabolic and phylogenomic analysis of three Terrisporobacter species.</title>
        <authorList>
            <person name="Boer T."/>
            <person name="Bengelsdorf F.R."/>
            <person name="Bomeke M."/>
            <person name="Daniel R."/>
            <person name="Poehlein A."/>
        </authorList>
    </citation>
    <scope>NUCLEOTIDE SEQUENCE [LARGE SCALE GENOMIC DNA]</scope>
    <source>
        <strain evidence="2 3">DSM 1288</strain>
    </source>
</reference>